<organism evidence="1 2">
    <name type="scientific">Striga hermonthica</name>
    <name type="common">Purple witchweed</name>
    <name type="synonym">Buchnera hermonthica</name>
    <dbReference type="NCBI Taxonomy" id="68872"/>
    <lineage>
        <taxon>Eukaryota</taxon>
        <taxon>Viridiplantae</taxon>
        <taxon>Streptophyta</taxon>
        <taxon>Embryophyta</taxon>
        <taxon>Tracheophyta</taxon>
        <taxon>Spermatophyta</taxon>
        <taxon>Magnoliopsida</taxon>
        <taxon>eudicotyledons</taxon>
        <taxon>Gunneridae</taxon>
        <taxon>Pentapetalae</taxon>
        <taxon>asterids</taxon>
        <taxon>lamiids</taxon>
        <taxon>Lamiales</taxon>
        <taxon>Orobanchaceae</taxon>
        <taxon>Buchnereae</taxon>
        <taxon>Striga</taxon>
    </lineage>
</organism>
<dbReference type="Proteomes" id="UP001153555">
    <property type="component" value="Unassembled WGS sequence"/>
</dbReference>
<proteinExistence type="predicted"/>
<accession>A0A9N7RCU7</accession>
<evidence type="ECO:0000313" key="1">
    <source>
        <dbReference type="EMBL" id="CAA0824496.1"/>
    </source>
</evidence>
<gene>
    <name evidence="1" type="ORF">SHERM_21437</name>
</gene>
<dbReference type="PANTHER" id="PTHR11697">
    <property type="entry name" value="GENERAL TRANSCRIPTION FACTOR 2-RELATED ZINC FINGER PROTEIN"/>
    <property type="match status" value="1"/>
</dbReference>
<dbReference type="EMBL" id="CACSLK010024742">
    <property type="protein sequence ID" value="CAA0824496.1"/>
    <property type="molecule type" value="Genomic_DNA"/>
</dbReference>
<sequence length="320" mass="37215">MEDATDFQSRGVAKGLADKSTSFEFVFIAHLMVTILASTSALSAALQEKTQNIGNALVLIKSVKKDLRKLREDGWEDLLMEVTTFCSEKGIYVPNMEDPMPGWPSRSQREVDDQPKTYLHYFRREIFFQVIDRILQEIDSRFEELSSELIQCIVCLDPRDCFASFDVERLLRLAQLYPNDFDDELKLKAELDQFHDVVTTSERIFFSGLQSIGDLAKRMVERNWHTTLKLVYRLIELALILPVATATVERALSSMKIIKTDLRNKMRDEFLIDSLVCYIEMELFEKLMMKLFYKGFKRWRPEEYSYRLSNHSHSSPSVGS</sequence>
<dbReference type="AlphaFoldDB" id="A0A9N7RCU7"/>
<dbReference type="InterPro" id="IPR055298">
    <property type="entry name" value="AtLOH3-like"/>
</dbReference>
<comment type="caution">
    <text evidence="1">The sequence shown here is derived from an EMBL/GenBank/DDBJ whole genome shotgun (WGS) entry which is preliminary data.</text>
</comment>
<reference evidence="1" key="1">
    <citation type="submission" date="2019-12" db="EMBL/GenBank/DDBJ databases">
        <authorList>
            <person name="Scholes J."/>
        </authorList>
    </citation>
    <scope>NUCLEOTIDE SEQUENCE</scope>
</reference>
<name>A0A9N7RCU7_STRHE</name>
<protein>
    <submittedName>
        <fullName evidence="1">General transcription factor 2-related zinc finger protein</fullName>
    </submittedName>
</protein>
<dbReference type="OrthoDB" id="6778351at2759"/>
<dbReference type="PANTHER" id="PTHR11697:SF230">
    <property type="entry name" value="ZINC FINGER, MYM DOMAIN CONTAINING 1"/>
    <property type="match status" value="1"/>
</dbReference>
<evidence type="ECO:0000313" key="2">
    <source>
        <dbReference type="Proteomes" id="UP001153555"/>
    </source>
</evidence>
<keyword evidence="2" id="KW-1185">Reference proteome</keyword>